<keyword evidence="1" id="KW-1133">Transmembrane helix</keyword>
<comment type="caution">
    <text evidence="2">The sequence shown here is derived from an EMBL/GenBank/DDBJ whole genome shotgun (WGS) entry which is preliminary data.</text>
</comment>
<accession>A0ABT1DDI7</accession>
<name>A0ABT1DDI7_9PROT</name>
<evidence type="ECO:0008006" key="4">
    <source>
        <dbReference type="Google" id="ProtNLM"/>
    </source>
</evidence>
<evidence type="ECO:0000256" key="1">
    <source>
        <dbReference type="SAM" id="Phobius"/>
    </source>
</evidence>
<gene>
    <name evidence="2" type="ORF">JYK14_28120</name>
</gene>
<keyword evidence="1" id="KW-0472">Membrane</keyword>
<evidence type="ECO:0000313" key="3">
    <source>
        <dbReference type="Proteomes" id="UP001523392"/>
    </source>
</evidence>
<reference evidence="2 3" key="1">
    <citation type="submission" date="2021-12" db="EMBL/GenBank/DDBJ databases">
        <title>Siccirubricoccus leaddurans sp. nov., a high concentration Zn2+ tolerance bacterium.</title>
        <authorList>
            <person name="Cao Y."/>
        </authorList>
    </citation>
    <scope>NUCLEOTIDE SEQUENCE [LARGE SCALE GENOMIC DNA]</scope>
    <source>
        <strain evidence="2 3">KC 17139</strain>
    </source>
</reference>
<dbReference type="Proteomes" id="UP001523392">
    <property type="component" value="Unassembled WGS sequence"/>
</dbReference>
<keyword evidence="3" id="KW-1185">Reference proteome</keyword>
<evidence type="ECO:0000313" key="2">
    <source>
        <dbReference type="EMBL" id="MCO6420001.1"/>
    </source>
</evidence>
<organism evidence="2 3">
    <name type="scientific">Siccirubricoccus soli</name>
    <dbReference type="NCBI Taxonomy" id="2899147"/>
    <lineage>
        <taxon>Bacteria</taxon>
        <taxon>Pseudomonadati</taxon>
        <taxon>Pseudomonadota</taxon>
        <taxon>Alphaproteobacteria</taxon>
        <taxon>Acetobacterales</taxon>
        <taxon>Roseomonadaceae</taxon>
        <taxon>Siccirubricoccus</taxon>
    </lineage>
</organism>
<protein>
    <recommendedName>
        <fullName evidence="4">MFS transporter</fullName>
    </recommendedName>
</protein>
<dbReference type="RefSeq" id="WP_252956669.1">
    <property type="nucleotide sequence ID" value="NZ_JAFIRR010000271.1"/>
</dbReference>
<dbReference type="EMBL" id="JAFIRR010000271">
    <property type="protein sequence ID" value="MCO6420001.1"/>
    <property type="molecule type" value="Genomic_DNA"/>
</dbReference>
<proteinExistence type="predicted"/>
<sequence>MQDTFRTVMNNAIPVAGGLSLLGAISGYAGLVLPTTACFLVAGLLLMAASTRRAA</sequence>
<feature type="transmembrane region" description="Helical" evidence="1">
    <location>
        <begin position="28"/>
        <end position="49"/>
    </location>
</feature>
<keyword evidence="1" id="KW-0812">Transmembrane</keyword>